<reference evidence="9" key="1">
    <citation type="submission" date="2017-05" db="EMBL/GenBank/DDBJ databases">
        <authorList>
            <person name="Imhoff J.F."/>
            <person name="Rahn T."/>
            <person name="Kuenzel S."/>
            <person name="Neulinger S.C."/>
        </authorList>
    </citation>
    <scope>NUCLEOTIDE SEQUENCE</scope>
    <source>
        <strain evidence="9">LMG 28126</strain>
    </source>
</reference>
<comment type="similarity">
    <text evidence="2">Belongs to the peptidase S54 family.</text>
</comment>
<feature type="transmembrane region" description="Helical" evidence="7">
    <location>
        <begin position="164"/>
        <end position="185"/>
    </location>
</feature>
<evidence type="ECO:0000256" key="5">
    <source>
        <dbReference type="ARBA" id="ARBA00022989"/>
    </source>
</evidence>
<feature type="transmembrane region" description="Helical" evidence="7">
    <location>
        <begin position="134"/>
        <end position="152"/>
    </location>
</feature>
<feature type="domain" description="Peptidase S54 rhomboid" evidence="8">
    <location>
        <begin position="74"/>
        <end position="210"/>
    </location>
</feature>
<dbReference type="EMBL" id="NHSD01000308">
    <property type="protein sequence ID" value="MBK5928499.1"/>
    <property type="molecule type" value="Genomic_DNA"/>
</dbReference>
<dbReference type="Gene3D" id="1.20.1540.10">
    <property type="entry name" value="Rhomboid-like"/>
    <property type="match status" value="1"/>
</dbReference>
<dbReference type="RefSeq" id="WP_201158263.1">
    <property type="nucleotide sequence ID" value="NZ_NHSD01000308.1"/>
</dbReference>
<keyword evidence="5 7" id="KW-1133">Transmembrane helix</keyword>
<protein>
    <recommendedName>
        <fullName evidence="8">Peptidase S54 rhomboid domain-containing protein</fullName>
    </recommendedName>
</protein>
<keyword evidence="10" id="KW-1185">Reference proteome</keyword>
<proteinExistence type="inferred from homology"/>
<feature type="transmembrane region" description="Helical" evidence="7">
    <location>
        <begin position="78"/>
        <end position="103"/>
    </location>
</feature>
<evidence type="ECO:0000259" key="8">
    <source>
        <dbReference type="Pfam" id="PF01694"/>
    </source>
</evidence>
<dbReference type="InterPro" id="IPR050925">
    <property type="entry name" value="Rhomboid_protease_S54"/>
</dbReference>
<evidence type="ECO:0000313" key="10">
    <source>
        <dbReference type="Proteomes" id="UP000706333"/>
    </source>
</evidence>
<evidence type="ECO:0000256" key="1">
    <source>
        <dbReference type="ARBA" id="ARBA00004141"/>
    </source>
</evidence>
<dbReference type="GO" id="GO:0016020">
    <property type="term" value="C:membrane"/>
    <property type="evidence" value="ECO:0007669"/>
    <property type="project" value="UniProtKB-SubCell"/>
</dbReference>
<feature type="transmembrane region" description="Helical" evidence="7">
    <location>
        <begin position="16"/>
        <end position="35"/>
    </location>
</feature>
<keyword evidence="4" id="KW-0378">Hydrolase</keyword>
<dbReference type="Proteomes" id="UP000706333">
    <property type="component" value="Unassembled WGS sequence"/>
</dbReference>
<feature type="transmembrane region" description="Helical" evidence="7">
    <location>
        <begin position="47"/>
        <end position="66"/>
    </location>
</feature>
<organism evidence="9 10">
    <name type="scientific">Rhodobaculum claviforme</name>
    <dbReference type="NCBI Taxonomy" id="1549854"/>
    <lineage>
        <taxon>Bacteria</taxon>
        <taxon>Pseudomonadati</taxon>
        <taxon>Pseudomonadota</taxon>
        <taxon>Alphaproteobacteria</taxon>
        <taxon>Rhodobacterales</taxon>
        <taxon>Paracoccaceae</taxon>
        <taxon>Rhodobaculum</taxon>
    </lineage>
</organism>
<dbReference type="Pfam" id="PF01694">
    <property type="entry name" value="Rhomboid"/>
    <property type="match status" value="1"/>
</dbReference>
<evidence type="ECO:0000256" key="3">
    <source>
        <dbReference type="ARBA" id="ARBA00022692"/>
    </source>
</evidence>
<evidence type="ECO:0000256" key="6">
    <source>
        <dbReference type="ARBA" id="ARBA00023136"/>
    </source>
</evidence>
<dbReference type="AlphaFoldDB" id="A0A934WK51"/>
<dbReference type="SUPFAM" id="SSF144091">
    <property type="entry name" value="Rhomboid-like"/>
    <property type="match status" value="1"/>
</dbReference>
<accession>A0A934WK51</accession>
<sequence>MSDWLPPMTTRPNTPAILWVVGLLCLPEVIFLLDGTGLFGRDGLRTWAVVNFGFWNQLLSGGVPLWPLQREAMFLTYALLHGGLLHLAGNVVVTLALAGIVVARSSDAGFVVLFCVGAIGGGIGYALLGPAGAPMVGASGAVFGLIGAWKYWEWEDRRRFGAPMRPLWLSVVGLALLNFVIFWMLDGLLAWEAHLGGAVAGALWAAVVSPRPAAR</sequence>
<feature type="transmembrane region" description="Helical" evidence="7">
    <location>
        <begin position="191"/>
        <end position="209"/>
    </location>
</feature>
<evidence type="ECO:0000256" key="2">
    <source>
        <dbReference type="ARBA" id="ARBA00009045"/>
    </source>
</evidence>
<dbReference type="GO" id="GO:0004252">
    <property type="term" value="F:serine-type endopeptidase activity"/>
    <property type="evidence" value="ECO:0007669"/>
    <property type="project" value="InterPro"/>
</dbReference>
<comment type="subcellular location">
    <subcellularLocation>
        <location evidence="1">Membrane</location>
        <topology evidence="1">Multi-pass membrane protein</topology>
    </subcellularLocation>
</comment>
<dbReference type="PANTHER" id="PTHR43731:SF14">
    <property type="entry name" value="PRESENILIN-ASSOCIATED RHOMBOID-LIKE PROTEIN, MITOCHONDRIAL"/>
    <property type="match status" value="1"/>
</dbReference>
<evidence type="ECO:0000256" key="7">
    <source>
        <dbReference type="SAM" id="Phobius"/>
    </source>
</evidence>
<dbReference type="InterPro" id="IPR022764">
    <property type="entry name" value="Peptidase_S54_rhomboid_dom"/>
</dbReference>
<gene>
    <name evidence="9" type="ORF">CCR87_14370</name>
</gene>
<evidence type="ECO:0000313" key="9">
    <source>
        <dbReference type="EMBL" id="MBK5928499.1"/>
    </source>
</evidence>
<evidence type="ECO:0000256" key="4">
    <source>
        <dbReference type="ARBA" id="ARBA00022801"/>
    </source>
</evidence>
<keyword evidence="6 7" id="KW-0472">Membrane</keyword>
<keyword evidence="3 7" id="KW-0812">Transmembrane</keyword>
<comment type="caution">
    <text evidence="9">The sequence shown here is derived from an EMBL/GenBank/DDBJ whole genome shotgun (WGS) entry which is preliminary data.</text>
</comment>
<dbReference type="PANTHER" id="PTHR43731">
    <property type="entry name" value="RHOMBOID PROTEASE"/>
    <property type="match status" value="1"/>
</dbReference>
<dbReference type="InterPro" id="IPR035952">
    <property type="entry name" value="Rhomboid-like_sf"/>
</dbReference>
<reference evidence="9" key="2">
    <citation type="journal article" date="2020" name="Microorganisms">
        <title>Osmotic Adaptation and Compatible Solute Biosynthesis of Phototrophic Bacteria as Revealed from Genome Analyses.</title>
        <authorList>
            <person name="Imhoff J.F."/>
            <person name="Rahn T."/>
            <person name="Kunzel S."/>
            <person name="Keller A."/>
            <person name="Neulinger S.C."/>
        </authorList>
    </citation>
    <scope>NUCLEOTIDE SEQUENCE</scope>
    <source>
        <strain evidence="9">LMG 28126</strain>
    </source>
</reference>
<feature type="transmembrane region" description="Helical" evidence="7">
    <location>
        <begin position="110"/>
        <end position="128"/>
    </location>
</feature>
<name>A0A934WK51_9RHOB</name>